<dbReference type="InterPro" id="IPR041222">
    <property type="entry name" value="PriA_3primeBD"/>
</dbReference>
<keyword evidence="1" id="KW-0547">Nucleotide-binding</keyword>
<reference evidence="6 7" key="1">
    <citation type="submission" date="2024-10" db="EMBL/GenBank/DDBJ databases">
        <authorList>
            <person name="Cho J.-C."/>
        </authorList>
    </citation>
    <scope>NUCLEOTIDE SEQUENCE [LARGE SCALE GENOMIC DNA]</scope>
    <source>
        <strain evidence="6 7">KCTC29696</strain>
    </source>
</reference>
<dbReference type="PANTHER" id="PTHR30580">
    <property type="entry name" value="PRIMOSOMAL PROTEIN N"/>
    <property type="match status" value="1"/>
</dbReference>
<evidence type="ECO:0000313" key="6">
    <source>
        <dbReference type="EMBL" id="MFH0250974.1"/>
    </source>
</evidence>
<feature type="compositionally biased region" description="Basic residues" evidence="4">
    <location>
        <begin position="31"/>
        <end position="41"/>
    </location>
</feature>
<gene>
    <name evidence="6" type="ORF">ACG5V6_22505</name>
</gene>
<organism evidence="6 7">
    <name type="scientific">Streptomyces chitinivorans</name>
    <dbReference type="NCBI Taxonomy" id="1257027"/>
    <lineage>
        <taxon>Bacteria</taxon>
        <taxon>Bacillati</taxon>
        <taxon>Actinomycetota</taxon>
        <taxon>Actinomycetes</taxon>
        <taxon>Kitasatosporales</taxon>
        <taxon>Streptomycetaceae</taxon>
        <taxon>Streptomyces</taxon>
    </lineage>
</organism>
<evidence type="ECO:0000259" key="5">
    <source>
        <dbReference type="Pfam" id="PF17764"/>
    </source>
</evidence>
<evidence type="ECO:0000313" key="7">
    <source>
        <dbReference type="Proteomes" id="UP001607069"/>
    </source>
</evidence>
<dbReference type="Gene3D" id="3.40.1440.60">
    <property type="entry name" value="PriA, 3(prime) DNA-binding domain"/>
    <property type="match status" value="1"/>
</dbReference>
<dbReference type="EMBL" id="JBIHMK010000108">
    <property type="protein sequence ID" value="MFH0250974.1"/>
    <property type="molecule type" value="Genomic_DNA"/>
</dbReference>
<dbReference type="Pfam" id="PF17764">
    <property type="entry name" value="PriA_3primeBD"/>
    <property type="match status" value="1"/>
</dbReference>
<proteinExistence type="predicted"/>
<keyword evidence="3" id="KW-0238">DNA-binding</keyword>
<evidence type="ECO:0000256" key="1">
    <source>
        <dbReference type="ARBA" id="ARBA00022741"/>
    </source>
</evidence>
<feature type="non-terminal residue" evidence="6">
    <location>
        <position position="205"/>
    </location>
</feature>
<evidence type="ECO:0000256" key="3">
    <source>
        <dbReference type="ARBA" id="ARBA00023125"/>
    </source>
</evidence>
<comment type="caution">
    <text evidence="6">The sequence shown here is derived from an EMBL/GenBank/DDBJ whole genome shotgun (WGS) entry which is preliminary data.</text>
</comment>
<dbReference type="PANTHER" id="PTHR30580:SF0">
    <property type="entry name" value="PRIMOSOMAL PROTEIN N"/>
    <property type="match status" value="1"/>
</dbReference>
<name>A0ABW7HYI0_9ACTN</name>
<feature type="domain" description="Primosomal protein N' 3' DNA-binding" evidence="5">
    <location>
        <begin position="56"/>
        <end position="164"/>
    </location>
</feature>
<feature type="compositionally biased region" description="Pro residues" evidence="4">
    <location>
        <begin position="180"/>
        <end position="190"/>
    </location>
</feature>
<evidence type="ECO:0000256" key="2">
    <source>
        <dbReference type="ARBA" id="ARBA00022840"/>
    </source>
</evidence>
<evidence type="ECO:0000256" key="4">
    <source>
        <dbReference type="SAM" id="MobiDB-lite"/>
    </source>
</evidence>
<feature type="region of interest" description="Disordered" evidence="4">
    <location>
        <begin position="169"/>
        <end position="205"/>
    </location>
</feature>
<keyword evidence="2" id="KW-0067">ATP-binding</keyword>
<protein>
    <submittedName>
        <fullName evidence="6">Primosome assembly protein PriA</fullName>
    </submittedName>
</protein>
<accession>A0ABW7HYI0</accession>
<dbReference type="InterPro" id="IPR042115">
    <property type="entry name" value="PriA_3primeBD_sf"/>
</dbReference>
<sequence length="205" mass="21835">MSSDNEQPDRPSAQDPPGGEQLALIRETVRRAKPPRARPRTWRGAELAERDPVARVLVDKGLLHLDRLFDYAVPAAMDAEARPGARVRVRFGAGERGGRREGGGLVNGFIVERRADSDFPGVLAPIAQVLSPEPVLGPGLLRLCRAVADRYAGALADVVQLAVPPRMARAEKASAAGAPTAPPPPPPPPEASSWARYPAGPGYLR</sequence>
<keyword evidence="7" id="KW-1185">Reference proteome</keyword>
<feature type="region of interest" description="Disordered" evidence="4">
    <location>
        <begin position="1"/>
        <end position="43"/>
    </location>
</feature>
<dbReference type="Proteomes" id="UP001607069">
    <property type="component" value="Unassembled WGS sequence"/>
</dbReference>